<feature type="non-terminal residue" evidence="1">
    <location>
        <position position="53"/>
    </location>
</feature>
<gene>
    <name evidence="1" type="ORF">GMARGA_LOCUS44346</name>
</gene>
<evidence type="ECO:0000313" key="1">
    <source>
        <dbReference type="EMBL" id="CAG8855525.1"/>
    </source>
</evidence>
<feature type="non-terminal residue" evidence="1">
    <location>
        <position position="1"/>
    </location>
</feature>
<dbReference type="EMBL" id="CAJVQB010150282">
    <property type="protein sequence ID" value="CAG8855525.1"/>
    <property type="molecule type" value="Genomic_DNA"/>
</dbReference>
<protein>
    <submittedName>
        <fullName evidence="1">13011_t:CDS:1</fullName>
    </submittedName>
</protein>
<comment type="caution">
    <text evidence="1">The sequence shown here is derived from an EMBL/GenBank/DDBJ whole genome shotgun (WGS) entry which is preliminary data.</text>
</comment>
<dbReference type="Proteomes" id="UP000789901">
    <property type="component" value="Unassembled WGS sequence"/>
</dbReference>
<keyword evidence="2" id="KW-1185">Reference proteome</keyword>
<name>A0ABN7XLW1_GIGMA</name>
<accession>A0ABN7XLW1</accession>
<proteinExistence type="predicted"/>
<organism evidence="1 2">
    <name type="scientific">Gigaspora margarita</name>
    <dbReference type="NCBI Taxonomy" id="4874"/>
    <lineage>
        <taxon>Eukaryota</taxon>
        <taxon>Fungi</taxon>
        <taxon>Fungi incertae sedis</taxon>
        <taxon>Mucoromycota</taxon>
        <taxon>Glomeromycotina</taxon>
        <taxon>Glomeromycetes</taxon>
        <taxon>Diversisporales</taxon>
        <taxon>Gigasporaceae</taxon>
        <taxon>Gigaspora</taxon>
    </lineage>
</organism>
<sequence>HIKSSIISIYNLDSRLKKKLSKEDLDCLSEKLSFTVNHLNDSYVKNYIDDILA</sequence>
<reference evidence="1 2" key="1">
    <citation type="submission" date="2021-06" db="EMBL/GenBank/DDBJ databases">
        <authorList>
            <person name="Kallberg Y."/>
            <person name="Tangrot J."/>
            <person name="Rosling A."/>
        </authorList>
    </citation>
    <scope>NUCLEOTIDE SEQUENCE [LARGE SCALE GENOMIC DNA]</scope>
    <source>
        <strain evidence="1 2">120-4 pot B 10/14</strain>
    </source>
</reference>
<evidence type="ECO:0000313" key="2">
    <source>
        <dbReference type="Proteomes" id="UP000789901"/>
    </source>
</evidence>